<dbReference type="STRING" id="1109443.G4U0Z8"/>
<dbReference type="SUPFAM" id="SSF48208">
    <property type="entry name" value="Six-hairpin glycosidases"/>
    <property type="match status" value="1"/>
</dbReference>
<dbReference type="InParanoid" id="G4U0Z8"/>
<name>G4U0Z8_SERID</name>
<dbReference type="GO" id="GO:0005975">
    <property type="term" value="P:carbohydrate metabolic process"/>
    <property type="evidence" value="ECO:0007669"/>
    <property type="project" value="InterPro"/>
</dbReference>
<proteinExistence type="predicted"/>
<gene>
    <name evidence="1" type="ORF">PIIN_11224</name>
</gene>
<sequence length="87" mass="9410">MAILASVDPPKRCIEALTRAGEYDNALLQTGVRMFEDFIGYSNHVGLFTEEVSVAGEGLGNAVQGFTHVTMISTAFHLSRSLRKGHA</sequence>
<reference evidence="1 2" key="1">
    <citation type="journal article" date="2011" name="PLoS Pathog.">
        <title>Endophytic Life Strategies Decoded by Genome and Transcriptome Analyses of the Mutualistic Root Symbiont Piriformospora indica.</title>
        <authorList>
            <person name="Zuccaro A."/>
            <person name="Lahrmann U."/>
            <person name="Guldener U."/>
            <person name="Langen G."/>
            <person name="Pfiffi S."/>
            <person name="Biedenkopf D."/>
            <person name="Wong P."/>
            <person name="Samans B."/>
            <person name="Grimm C."/>
            <person name="Basiewicz M."/>
            <person name="Murat C."/>
            <person name="Martin F."/>
            <person name="Kogel K.H."/>
        </authorList>
    </citation>
    <scope>NUCLEOTIDE SEQUENCE [LARGE SCALE GENOMIC DNA]</scope>
    <source>
        <strain evidence="1 2">DSM 11827</strain>
    </source>
</reference>
<comment type="caution">
    <text evidence="1">The sequence shown here is derived from an EMBL/GenBank/DDBJ whole genome shotgun (WGS) entry which is preliminary data.</text>
</comment>
<keyword evidence="2" id="KW-1185">Reference proteome</keyword>
<dbReference type="EMBL" id="CAFZ01001402">
    <property type="protein sequence ID" value="CCA77241.1"/>
    <property type="molecule type" value="Genomic_DNA"/>
</dbReference>
<dbReference type="OrthoDB" id="2645284at2759"/>
<dbReference type="HOGENOM" id="CLU_2484150_0_0_1"/>
<dbReference type="InterPro" id="IPR008928">
    <property type="entry name" value="6-hairpin_glycosidase_sf"/>
</dbReference>
<protein>
    <submittedName>
        <fullName evidence="1">Uncharacterized protein</fullName>
    </submittedName>
</protein>
<dbReference type="Proteomes" id="UP000007148">
    <property type="component" value="Unassembled WGS sequence"/>
</dbReference>
<evidence type="ECO:0000313" key="1">
    <source>
        <dbReference type="EMBL" id="CCA77241.1"/>
    </source>
</evidence>
<dbReference type="AlphaFoldDB" id="G4U0Z8"/>
<evidence type="ECO:0000313" key="2">
    <source>
        <dbReference type="Proteomes" id="UP000007148"/>
    </source>
</evidence>
<accession>G4U0Z8</accession>
<organism evidence="1 2">
    <name type="scientific">Serendipita indica (strain DSM 11827)</name>
    <name type="common">Root endophyte fungus</name>
    <name type="synonym">Piriformospora indica</name>
    <dbReference type="NCBI Taxonomy" id="1109443"/>
    <lineage>
        <taxon>Eukaryota</taxon>
        <taxon>Fungi</taxon>
        <taxon>Dikarya</taxon>
        <taxon>Basidiomycota</taxon>
        <taxon>Agaricomycotina</taxon>
        <taxon>Agaricomycetes</taxon>
        <taxon>Sebacinales</taxon>
        <taxon>Serendipitaceae</taxon>
        <taxon>Serendipita</taxon>
    </lineage>
</organism>